<dbReference type="SUPFAM" id="SSF89447">
    <property type="entry name" value="AbrB/MazE/MraZ-like"/>
    <property type="match status" value="1"/>
</dbReference>
<comment type="caution">
    <text evidence="3">The sequence shown here is derived from an EMBL/GenBank/DDBJ whole genome shotgun (WGS) entry which is preliminary data.</text>
</comment>
<dbReference type="RefSeq" id="WP_024857349.1">
    <property type="nucleotide sequence ID" value="NZ_JEOB01000001.1"/>
</dbReference>
<dbReference type="Proteomes" id="UP000021369">
    <property type="component" value="Unassembled WGS sequence"/>
</dbReference>
<protein>
    <submittedName>
        <fullName evidence="3">AbrB family transcriptional regulator</fullName>
    </submittedName>
</protein>
<reference evidence="3 4" key="1">
    <citation type="submission" date="2013-06" db="EMBL/GenBank/DDBJ databases">
        <title>Rumen cellulosomics: divergent fiber-degrading strategies revealed by comparative genome-wide analysis of six Ruminococcal strains.</title>
        <authorList>
            <person name="Dassa B."/>
            <person name="Borovok I."/>
            <person name="Lamed R."/>
            <person name="Flint H."/>
            <person name="Yeoman C.J."/>
            <person name="White B."/>
            <person name="Bayer E.A."/>
        </authorList>
    </citation>
    <scope>NUCLEOTIDE SEQUENCE [LARGE SCALE GENOMIC DNA]</scope>
    <source>
        <strain evidence="3 4">SY3</strain>
    </source>
</reference>
<gene>
    <name evidence="3" type="ORF">RASY3_01230</name>
</gene>
<keyword evidence="1" id="KW-0238">DNA-binding</keyword>
<dbReference type="PANTHER" id="PTHR36432:SF4">
    <property type="entry name" value="TRANSITION STATE REGULATOR ABH-RELATED"/>
    <property type="match status" value="1"/>
</dbReference>
<dbReference type="EMBL" id="JEOB01000001">
    <property type="protein sequence ID" value="EXM40515.1"/>
    <property type="molecule type" value="Genomic_DNA"/>
</dbReference>
<organism evidence="3 4">
    <name type="scientific">Ruminococcus albus SY3</name>
    <dbReference type="NCBI Taxonomy" id="1341156"/>
    <lineage>
        <taxon>Bacteria</taxon>
        <taxon>Bacillati</taxon>
        <taxon>Bacillota</taxon>
        <taxon>Clostridia</taxon>
        <taxon>Eubacteriales</taxon>
        <taxon>Oscillospiraceae</taxon>
        <taxon>Ruminococcus</taxon>
    </lineage>
</organism>
<dbReference type="PANTHER" id="PTHR36432">
    <property type="match status" value="1"/>
</dbReference>
<proteinExistence type="predicted"/>
<sequence>MKSIGIVRKVDDLGRIVLPIELRRTFDLAVKDSIEIYTEDDKIILKKYQRKCIFCGATENLVDYKDKSICTNCISEIKGAK</sequence>
<name>A0A011WU54_RUMAL</name>
<dbReference type="InterPro" id="IPR037914">
    <property type="entry name" value="SpoVT-AbrB_sf"/>
</dbReference>
<evidence type="ECO:0000259" key="2">
    <source>
        <dbReference type="PROSITE" id="PS51740"/>
    </source>
</evidence>
<dbReference type="PROSITE" id="PS51740">
    <property type="entry name" value="SPOVT_ABRB"/>
    <property type="match status" value="1"/>
</dbReference>
<dbReference type="InterPro" id="IPR007159">
    <property type="entry name" value="SpoVT-AbrB_dom"/>
</dbReference>
<dbReference type="InterPro" id="IPR052731">
    <property type="entry name" value="B_subtilis_Trans_State_Reg"/>
</dbReference>
<dbReference type="Gene3D" id="2.10.260.10">
    <property type="match status" value="1"/>
</dbReference>
<feature type="domain" description="SpoVT-AbrB" evidence="2">
    <location>
        <begin position="5"/>
        <end position="50"/>
    </location>
</feature>
<dbReference type="NCBIfam" id="TIGR01439">
    <property type="entry name" value="lp_hng_hel_AbrB"/>
    <property type="match status" value="1"/>
</dbReference>
<evidence type="ECO:0000256" key="1">
    <source>
        <dbReference type="PROSITE-ProRule" id="PRU01076"/>
    </source>
</evidence>
<dbReference type="Pfam" id="PF04014">
    <property type="entry name" value="MazE_antitoxin"/>
    <property type="match status" value="1"/>
</dbReference>
<dbReference type="PATRIC" id="fig|1341156.4.peg.775"/>
<dbReference type="SMART" id="SM00966">
    <property type="entry name" value="SpoVT_AbrB"/>
    <property type="match status" value="1"/>
</dbReference>
<keyword evidence="4" id="KW-1185">Reference proteome</keyword>
<evidence type="ECO:0000313" key="3">
    <source>
        <dbReference type="EMBL" id="EXM40515.1"/>
    </source>
</evidence>
<dbReference type="OrthoDB" id="9782993at2"/>
<dbReference type="GO" id="GO:0003677">
    <property type="term" value="F:DNA binding"/>
    <property type="evidence" value="ECO:0007669"/>
    <property type="project" value="UniProtKB-UniRule"/>
</dbReference>
<evidence type="ECO:0000313" key="4">
    <source>
        <dbReference type="Proteomes" id="UP000021369"/>
    </source>
</evidence>
<dbReference type="AlphaFoldDB" id="A0A011WU54"/>
<accession>A0A011WU54</accession>